<accession>A0A242JV48</accession>
<gene>
    <name evidence="1" type="ORF">A5844_002714</name>
</gene>
<dbReference type="AlphaFoldDB" id="A0A242JV48"/>
<dbReference type="EMBL" id="NGMO01000006">
    <property type="protein sequence ID" value="OTP06774.1"/>
    <property type="molecule type" value="Genomic_DNA"/>
</dbReference>
<reference evidence="1 2" key="1">
    <citation type="submission" date="2017-05" db="EMBL/GenBank/DDBJ databases">
        <title>The Genome Sequence of Enterococcus sp. 10A9_DIV0425.</title>
        <authorList>
            <consortium name="The Broad Institute Genomics Platform"/>
            <consortium name="The Broad Institute Genomic Center for Infectious Diseases"/>
            <person name="Earl A."/>
            <person name="Manson A."/>
            <person name="Schwartman J."/>
            <person name="Gilmore M."/>
            <person name="Abouelleil A."/>
            <person name="Cao P."/>
            <person name="Chapman S."/>
            <person name="Cusick C."/>
            <person name="Shea T."/>
            <person name="Young S."/>
            <person name="Neafsey D."/>
            <person name="Nusbaum C."/>
            <person name="Birren B."/>
        </authorList>
    </citation>
    <scope>NUCLEOTIDE SEQUENCE [LARGE SCALE GENOMIC DNA]</scope>
    <source>
        <strain evidence="1 2">10A9_DIV0425</strain>
    </source>
</reference>
<name>A0A242JV48_9ENTE</name>
<dbReference type="Proteomes" id="UP000194933">
    <property type="component" value="Unassembled WGS sequence"/>
</dbReference>
<proteinExistence type="predicted"/>
<evidence type="ECO:0000313" key="2">
    <source>
        <dbReference type="Proteomes" id="UP000194933"/>
    </source>
</evidence>
<protein>
    <submittedName>
        <fullName evidence="1">Uncharacterized protein</fullName>
    </submittedName>
</protein>
<comment type="caution">
    <text evidence="1">The sequence shown here is derived from an EMBL/GenBank/DDBJ whole genome shotgun (WGS) entry which is preliminary data.</text>
</comment>
<evidence type="ECO:0000313" key="1">
    <source>
        <dbReference type="EMBL" id="OTP06774.1"/>
    </source>
</evidence>
<sequence>KKREMKFTIFTPPFLFSTNFKKRYIVAVSYTHLDVYKRQCNRTQSYNQMKKTAQENLK</sequence>
<feature type="non-terminal residue" evidence="1">
    <location>
        <position position="1"/>
    </location>
</feature>
<organism evidence="1 2">
    <name type="scientific">Candidatus Enterococcus wittei</name>
    <dbReference type="NCBI Taxonomy" id="1987383"/>
    <lineage>
        <taxon>Bacteria</taxon>
        <taxon>Bacillati</taxon>
        <taxon>Bacillota</taxon>
        <taxon>Bacilli</taxon>
        <taxon>Lactobacillales</taxon>
        <taxon>Enterococcaceae</taxon>
        <taxon>Enterococcus</taxon>
    </lineage>
</organism>
<keyword evidence="2" id="KW-1185">Reference proteome</keyword>